<gene>
    <name evidence="1" type="ORF">TrCOL_g5162</name>
</gene>
<comment type="caution">
    <text evidence="1">The sequence shown here is derived from an EMBL/GenBank/DDBJ whole genome shotgun (WGS) entry which is preliminary data.</text>
</comment>
<protein>
    <submittedName>
        <fullName evidence="1">Uncharacterized protein</fullName>
    </submittedName>
</protein>
<accession>A0A9W7GCY2</accession>
<dbReference type="Proteomes" id="UP001165065">
    <property type="component" value="Unassembled WGS sequence"/>
</dbReference>
<dbReference type="AlphaFoldDB" id="A0A9W7GCY2"/>
<dbReference type="EMBL" id="BRYA01000173">
    <property type="protein sequence ID" value="GMI42488.1"/>
    <property type="molecule type" value="Genomic_DNA"/>
</dbReference>
<evidence type="ECO:0000313" key="1">
    <source>
        <dbReference type="EMBL" id="GMI42488.1"/>
    </source>
</evidence>
<sequence>MSTPETILGEASTISGPSMTTKHAFLKSKFRVGSCKGPQNFPFSETVFHPDDVPSNKRENKVRVKKFLHPENLVGRPDWNTKTTGAMEVYSKRSRVNSEFDRSNMYRYNYRAEVLPPKQPVHVNKSHRFKTETMSEAQKADILAEKASDPVLSGKAKRTEEMPVNPKLQDKIRWAQSTVPLAHELRSNLNRIMEGSKKNSKNKNAKLKNYVSVVEREAMKRERLREIKKSGADMSKFIMTGKLEDEPLFPTHNRLAKEPSQKYRVYSHSGKWEYNEAEGRDMWSDTGSFTKESPGDIVRVINKAGYNFASPTVPRGENLGFTKFDIASTKGL</sequence>
<dbReference type="OrthoDB" id="60765at2759"/>
<keyword evidence="2" id="KW-1185">Reference proteome</keyword>
<proteinExistence type="predicted"/>
<name>A0A9W7GCY2_9STRA</name>
<evidence type="ECO:0000313" key="2">
    <source>
        <dbReference type="Proteomes" id="UP001165065"/>
    </source>
</evidence>
<reference evidence="2" key="1">
    <citation type="journal article" date="2023" name="Commun. Biol.">
        <title>Genome analysis of Parmales, the sister group of diatoms, reveals the evolutionary specialization of diatoms from phago-mixotrophs to photoautotrophs.</title>
        <authorList>
            <person name="Ban H."/>
            <person name="Sato S."/>
            <person name="Yoshikawa S."/>
            <person name="Yamada K."/>
            <person name="Nakamura Y."/>
            <person name="Ichinomiya M."/>
            <person name="Sato N."/>
            <person name="Blanc-Mathieu R."/>
            <person name="Endo H."/>
            <person name="Kuwata A."/>
            <person name="Ogata H."/>
        </authorList>
    </citation>
    <scope>NUCLEOTIDE SEQUENCE [LARGE SCALE GENOMIC DNA]</scope>
</reference>
<organism evidence="1 2">
    <name type="scientific">Triparma columacea</name>
    <dbReference type="NCBI Taxonomy" id="722753"/>
    <lineage>
        <taxon>Eukaryota</taxon>
        <taxon>Sar</taxon>
        <taxon>Stramenopiles</taxon>
        <taxon>Ochrophyta</taxon>
        <taxon>Bolidophyceae</taxon>
        <taxon>Parmales</taxon>
        <taxon>Triparmaceae</taxon>
        <taxon>Triparma</taxon>
    </lineage>
</organism>